<accession>A0A919BMK4</accession>
<reference evidence="2" key="2">
    <citation type="submission" date="2020-09" db="EMBL/GenBank/DDBJ databases">
        <authorList>
            <person name="Sun Q."/>
            <person name="Kim S."/>
        </authorList>
    </citation>
    <scope>NUCLEOTIDE SEQUENCE</scope>
    <source>
        <strain evidence="2">KCTC 42731</strain>
    </source>
</reference>
<evidence type="ECO:0000313" key="3">
    <source>
        <dbReference type="Proteomes" id="UP000623842"/>
    </source>
</evidence>
<reference evidence="2" key="1">
    <citation type="journal article" date="2014" name="Int. J. Syst. Evol. Microbiol.">
        <title>Complete genome sequence of Corynebacterium casei LMG S-19264T (=DSM 44701T), isolated from a smear-ripened cheese.</title>
        <authorList>
            <consortium name="US DOE Joint Genome Institute (JGI-PGF)"/>
            <person name="Walter F."/>
            <person name="Albersmeier A."/>
            <person name="Kalinowski J."/>
            <person name="Ruckert C."/>
        </authorList>
    </citation>
    <scope>NUCLEOTIDE SEQUENCE</scope>
    <source>
        <strain evidence="2">KCTC 42731</strain>
    </source>
</reference>
<evidence type="ECO:0000313" key="2">
    <source>
        <dbReference type="EMBL" id="GHG01814.1"/>
    </source>
</evidence>
<protein>
    <recommendedName>
        <fullName evidence="4">TIGR03751 family conjugal transfer lipoprotein</fullName>
    </recommendedName>
</protein>
<comment type="caution">
    <text evidence="2">The sequence shown here is derived from an EMBL/GenBank/DDBJ whole genome shotgun (WGS) entry which is preliminary data.</text>
</comment>
<organism evidence="2 3">
    <name type="scientific">Thalassotalea marina</name>
    <dbReference type="NCBI Taxonomy" id="1673741"/>
    <lineage>
        <taxon>Bacteria</taxon>
        <taxon>Pseudomonadati</taxon>
        <taxon>Pseudomonadota</taxon>
        <taxon>Gammaproteobacteria</taxon>
        <taxon>Alteromonadales</taxon>
        <taxon>Colwelliaceae</taxon>
        <taxon>Thalassotalea</taxon>
    </lineage>
</organism>
<gene>
    <name evidence="2" type="ORF">GCM10017161_33240</name>
</gene>
<keyword evidence="1" id="KW-0732">Signal</keyword>
<dbReference type="EMBL" id="BNCK01000008">
    <property type="protein sequence ID" value="GHG01814.1"/>
    <property type="molecule type" value="Genomic_DNA"/>
</dbReference>
<feature type="signal peptide" evidence="1">
    <location>
        <begin position="1"/>
        <end position="19"/>
    </location>
</feature>
<keyword evidence="3" id="KW-1185">Reference proteome</keyword>
<dbReference type="AlphaFoldDB" id="A0A919BMK4"/>
<dbReference type="RefSeq" id="WP_189772931.1">
    <property type="nucleotide sequence ID" value="NZ_BNCK01000008.1"/>
</dbReference>
<dbReference type="Proteomes" id="UP000623842">
    <property type="component" value="Unassembled WGS sequence"/>
</dbReference>
<evidence type="ECO:0000256" key="1">
    <source>
        <dbReference type="SAM" id="SignalP"/>
    </source>
</evidence>
<dbReference type="PROSITE" id="PS51257">
    <property type="entry name" value="PROKAR_LIPOPROTEIN"/>
    <property type="match status" value="1"/>
</dbReference>
<sequence>MKKSALVSLLLCVFTVACSSTPKIAHTNDKKPLISDHYLMLSLLDRPITTDQQLMVAFAQQQDQLQQGLNPVFVRPVYLIGAEIETKQTDKYTSYYSQLIAQDINAKRISGPE</sequence>
<feature type="chain" id="PRO_5036696812" description="TIGR03751 family conjugal transfer lipoprotein" evidence="1">
    <location>
        <begin position="20"/>
        <end position="113"/>
    </location>
</feature>
<proteinExistence type="predicted"/>
<evidence type="ECO:0008006" key="4">
    <source>
        <dbReference type="Google" id="ProtNLM"/>
    </source>
</evidence>
<name>A0A919BMK4_9GAMM</name>